<dbReference type="Proteomes" id="UP000479710">
    <property type="component" value="Unassembled WGS sequence"/>
</dbReference>
<sequence>MAAVDDDPAASPDWSLRCRVDLGLGGLATGFYQLRSFAPLATGGGETKILAMFCMRRAVLFLTKHHLRNDNI</sequence>
<dbReference type="EMBL" id="SPHZ02000001">
    <property type="protein sequence ID" value="KAF0931922.1"/>
    <property type="molecule type" value="Genomic_DNA"/>
</dbReference>
<name>A0A6G1F526_9ORYZ</name>
<organism evidence="1 2">
    <name type="scientific">Oryza meyeriana var. granulata</name>
    <dbReference type="NCBI Taxonomy" id="110450"/>
    <lineage>
        <taxon>Eukaryota</taxon>
        <taxon>Viridiplantae</taxon>
        <taxon>Streptophyta</taxon>
        <taxon>Embryophyta</taxon>
        <taxon>Tracheophyta</taxon>
        <taxon>Spermatophyta</taxon>
        <taxon>Magnoliopsida</taxon>
        <taxon>Liliopsida</taxon>
        <taxon>Poales</taxon>
        <taxon>Poaceae</taxon>
        <taxon>BOP clade</taxon>
        <taxon>Oryzoideae</taxon>
        <taxon>Oryzeae</taxon>
        <taxon>Oryzinae</taxon>
        <taxon>Oryza</taxon>
        <taxon>Oryza meyeriana</taxon>
    </lineage>
</organism>
<gene>
    <name evidence="1" type="ORF">E2562_007109</name>
</gene>
<keyword evidence="2" id="KW-1185">Reference proteome</keyword>
<evidence type="ECO:0000313" key="1">
    <source>
        <dbReference type="EMBL" id="KAF0931922.1"/>
    </source>
</evidence>
<accession>A0A6G1F526</accession>
<comment type="caution">
    <text evidence="1">The sequence shown here is derived from an EMBL/GenBank/DDBJ whole genome shotgun (WGS) entry which is preliminary data.</text>
</comment>
<proteinExistence type="predicted"/>
<protein>
    <submittedName>
        <fullName evidence="1">Uncharacterized protein</fullName>
    </submittedName>
</protein>
<reference evidence="1 2" key="1">
    <citation type="submission" date="2019-11" db="EMBL/GenBank/DDBJ databases">
        <title>Whole genome sequence of Oryza granulata.</title>
        <authorList>
            <person name="Li W."/>
        </authorList>
    </citation>
    <scope>NUCLEOTIDE SEQUENCE [LARGE SCALE GENOMIC DNA]</scope>
    <source>
        <strain evidence="2">cv. Menghai</strain>
        <tissue evidence="1">Leaf</tissue>
    </source>
</reference>
<evidence type="ECO:0000313" key="2">
    <source>
        <dbReference type="Proteomes" id="UP000479710"/>
    </source>
</evidence>
<dbReference type="AlphaFoldDB" id="A0A6G1F526"/>